<protein>
    <submittedName>
        <fullName evidence="2">Glycosyltransferase family 2 protein</fullName>
    </submittedName>
</protein>
<organism evidence="2 3">
    <name type="scientific">Marseilla massiliensis</name>
    <dbReference type="NCBI Taxonomy" id="1841864"/>
    <lineage>
        <taxon>Bacteria</taxon>
        <taxon>Pseudomonadati</taxon>
        <taxon>Bacteroidota</taxon>
        <taxon>Bacteroidia</taxon>
        <taxon>Bacteroidales</taxon>
        <taxon>Prevotellaceae</taxon>
        <taxon>Marseilla</taxon>
    </lineage>
</organism>
<dbReference type="RefSeq" id="WP_205107579.1">
    <property type="nucleotide sequence ID" value="NZ_JACJJL010000003.1"/>
</dbReference>
<evidence type="ECO:0000313" key="2">
    <source>
        <dbReference type="EMBL" id="MBM6660630.1"/>
    </source>
</evidence>
<dbReference type="SUPFAM" id="SSF53448">
    <property type="entry name" value="Nucleotide-diphospho-sugar transferases"/>
    <property type="match status" value="1"/>
</dbReference>
<dbReference type="InterPro" id="IPR001173">
    <property type="entry name" value="Glyco_trans_2-like"/>
</dbReference>
<keyword evidence="3" id="KW-1185">Reference proteome</keyword>
<dbReference type="Pfam" id="PF00535">
    <property type="entry name" value="Glycos_transf_2"/>
    <property type="match status" value="1"/>
</dbReference>
<dbReference type="GO" id="GO:0016758">
    <property type="term" value="F:hexosyltransferase activity"/>
    <property type="evidence" value="ECO:0007669"/>
    <property type="project" value="UniProtKB-ARBA"/>
</dbReference>
<dbReference type="EMBL" id="JACJJL010000003">
    <property type="protein sequence ID" value="MBM6660630.1"/>
    <property type="molecule type" value="Genomic_DNA"/>
</dbReference>
<feature type="domain" description="Glycosyltransferase 2-like" evidence="1">
    <location>
        <begin position="5"/>
        <end position="116"/>
    </location>
</feature>
<dbReference type="Proteomes" id="UP000764045">
    <property type="component" value="Unassembled WGS sequence"/>
</dbReference>
<name>A0A938WK29_9BACT</name>
<accession>A0A938WK29</accession>
<dbReference type="CDD" id="cd00761">
    <property type="entry name" value="Glyco_tranf_GTA_type"/>
    <property type="match status" value="1"/>
</dbReference>
<proteinExistence type="predicted"/>
<dbReference type="Gene3D" id="3.90.550.10">
    <property type="entry name" value="Spore Coat Polysaccharide Biosynthesis Protein SpsA, Chain A"/>
    <property type="match status" value="1"/>
</dbReference>
<dbReference type="PANTHER" id="PTHR22916">
    <property type="entry name" value="GLYCOSYLTRANSFERASE"/>
    <property type="match status" value="1"/>
</dbReference>
<dbReference type="InterPro" id="IPR029044">
    <property type="entry name" value="Nucleotide-diphossugar_trans"/>
</dbReference>
<sequence length="327" mass="38148">MDKVSILVAVYNAEKYLQTCLDSLLAQTYHDIEVICIDDCSTDSSLSILRTYAKRDARIRVFSLDENKGQAHARNVGLAQSTGDYVCMLDADDWFSDDAIQQAVSVFKNNEATDAVLFDVMMEYDGRQEAYAMPDFKALTGPEAFRMSLSWAIHGLYMVRASIHRKWPYDETCRLYSDDNTTRIHYLASHEVRRCRGIYHYRQHPASATHAVSVKRFDYLKAAESMKRQLELMGVSENIMAEYEQQRWLILIDTYMFYHCHANELDCNERSYGLGELERAWRTTDTDRLPDALKRKFGYRHAPTWGLFRVQEWLYFSLRAILGRNRK</sequence>
<reference evidence="2 3" key="1">
    <citation type="journal article" date="2021" name="Sci. Rep.">
        <title>The distribution of antibiotic resistance genes in chicken gut microbiota commensals.</title>
        <authorList>
            <person name="Juricova H."/>
            <person name="Matiasovicova J."/>
            <person name="Kubasova T."/>
            <person name="Cejkova D."/>
            <person name="Rychlik I."/>
        </authorList>
    </citation>
    <scope>NUCLEOTIDE SEQUENCE [LARGE SCALE GENOMIC DNA]</scope>
    <source>
        <strain evidence="2 3">An819</strain>
    </source>
</reference>
<evidence type="ECO:0000313" key="3">
    <source>
        <dbReference type="Proteomes" id="UP000764045"/>
    </source>
</evidence>
<evidence type="ECO:0000259" key="1">
    <source>
        <dbReference type="Pfam" id="PF00535"/>
    </source>
</evidence>
<dbReference type="AlphaFoldDB" id="A0A938WK29"/>
<comment type="caution">
    <text evidence="2">The sequence shown here is derived from an EMBL/GenBank/DDBJ whole genome shotgun (WGS) entry which is preliminary data.</text>
</comment>
<gene>
    <name evidence="2" type="ORF">H6B30_02495</name>
</gene>
<dbReference type="PANTHER" id="PTHR22916:SF3">
    <property type="entry name" value="UDP-GLCNAC:BETAGAL BETA-1,3-N-ACETYLGLUCOSAMINYLTRANSFERASE-LIKE PROTEIN 1"/>
    <property type="match status" value="1"/>
</dbReference>